<dbReference type="Proteomes" id="UP000002190">
    <property type="component" value="Plasmid pBC201"/>
</dbReference>
<reference evidence="2" key="1">
    <citation type="submission" date="2010-04" db="EMBL/GenBank/DDBJ databases">
        <title>Complete sequence of plasmid 1 of Burkholderia sp. CCGE1002.</title>
        <authorList>
            <consortium name="US DOE Joint Genome Institute"/>
            <person name="Lucas S."/>
            <person name="Copeland A."/>
            <person name="Lapidus A."/>
            <person name="Cheng J.-F."/>
            <person name="Bruce D."/>
            <person name="Goodwin L."/>
            <person name="Pitluck S."/>
            <person name="Chertkov O."/>
            <person name="Detter J.C."/>
            <person name="Han C."/>
            <person name="Tapia R."/>
            <person name="Land M."/>
            <person name="Hauser L."/>
            <person name="Kyrpides N."/>
            <person name="Ovchinnikova G."/>
            <person name="Martinez-Romero E."/>
            <person name="Hernandez M.A.R."/>
            <person name="Tiedje J.M."/>
            <person name="Woyke T."/>
        </authorList>
    </citation>
    <scope>NUCLEOTIDE SEQUENCE [LARGE SCALE GENOMIC DNA]</scope>
    <source>
        <strain evidence="2">CCGE1002</strain>
        <plasmid evidence="2">pBC201</plasmid>
    </source>
</reference>
<protein>
    <submittedName>
        <fullName evidence="1">Uncharacterized protein</fullName>
    </submittedName>
</protein>
<organism evidence="1 2">
    <name type="scientific">Paraburkholderia atlantica</name>
    <dbReference type="NCBI Taxonomy" id="2654982"/>
    <lineage>
        <taxon>Bacteria</taxon>
        <taxon>Pseudomonadati</taxon>
        <taxon>Pseudomonadota</taxon>
        <taxon>Betaproteobacteria</taxon>
        <taxon>Burkholderiales</taxon>
        <taxon>Burkholderiaceae</taxon>
        <taxon>Paraburkholderia</taxon>
    </lineage>
</organism>
<sequence length="62" mass="6693">MHKGMLKKGLFEVPLVAPRSRGLHWIEGFHKVNAAIEEGMTVVPIGTSLALAQRLKTLVGAS</sequence>
<dbReference type="GeneID" id="301098091"/>
<evidence type="ECO:0000313" key="1">
    <source>
        <dbReference type="EMBL" id="ADG20886.1"/>
    </source>
</evidence>
<dbReference type="AlphaFoldDB" id="D5WNK7"/>
<dbReference type="KEGG" id="bge:BC1002_7140"/>
<reference evidence="1 2" key="2">
    <citation type="journal article" date="2012" name="J. Bacteriol.">
        <title>Genome Sequences of Burkholderia sp. Strains CCGE1002 and H160, Isolated from Legume Nodules in Mexico and Brazil.</title>
        <authorList>
            <person name="Ormeno-Orrillo E."/>
            <person name="Rogel M.A."/>
            <person name="Chueire L.M."/>
            <person name="Tiedje J.M."/>
            <person name="Martinez-Romero E."/>
            <person name="Hungria M."/>
        </authorList>
    </citation>
    <scope>NUCLEOTIDE SEQUENCE [LARGE SCALE GENOMIC DNA]</scope>
    <source>
        <strain evidence="1 2">CCGE1002</strain>
        <plasmid evidence="2">pBC201</plasmid>
    </source>
</reference>
<gene>
    <name evidence="1" type="ordered locus">BC1002_7140</name>
</gene>
<geneLocation type="plasmid" evidence="1 2">
    <name>pBC201</name>
</geneLocation>
<proteinExistence type="predicted"/>
<accession>D5WNK7</accession>
<dbReference type="RefSeq" id="WP_013094661.1">
    <property type="nucleotide sequence ID" value="NC_014120.1"/>
</dbReference>
<dbReference type="EMBL" id="CP002016">
    <property type="protein sequence ID" value="ADG20886.1"/>
    <property type="molecule type" value="Genomic_DNA"/>
</dbReference>
<keyword evidence="1" id="KW-0614">Plasmid</keyword>
<dbReference type="HOGENOM" id="CLU_2895438_0_0_4"/>
<name>D5WNK7_PARAM</name>
<evidence type="ECO:0000313" key="2">
    <source>
        <dbReference type="Proteomes" id="UP000002190"/>
    </source>
</evidence>